<protein>
    <submittedName>
        <fullName evidence="1">Uncharacterized protein</fullName>
    </submittedName>
</protein>
<evidence type="ECO:0000313" key="2">
    <source>
        <dbReference type="Proteomes" id="UP001597231"/>
    </source>
</evidence>
<gene>
    <name evidence="1" type="ORF">ACFQ38_08040</name>
</gene>
<evidence type="ECO:0000313" key="1">
    <source>
        <dbReference type="EMBL" id="MFD1205051.1"/>
    </source>
</evidence>
<sequence>MFFNKNKNPYENVHQQTHYEEEDTYPVILHYTPVAIYVYEDKEDTHIQEFDHIELCDQNDTVLIGTLVVTYVRLLQEALNKYKVHEIGLPVIFVEISYFE</sequence>
<keyword evidence="2" id="KW-1185">Reference proteome</keyword>
<dbReference type="EMBL" id="JBHTLT010000038">
    <property type="protein sequence ID" value="MFD1205051.1"/>
    <property type="molecule type" value="Genomic_DNA"/>
</dbReference>
<organism evidence="1 2">
    <name type="scientific">Sporosarcina contaminans</name>
    <dbReference type="NCBI Taxonomy" id="633403"/>
    <lineage>
        <taxon>Bacteria</taxon>
        <taxon>Bacillati</taxon>
        <taxon>Bacillota</taxon>
        <taxon>Bacilli</taxon>
        <taxon>Bacillales</taxon>
        <taxon>Caryophanaceae</taxon>
        <taxon>Sporosarcina</taxon>
    </lineage>
</organism>
<reference evidence="2" key="1">
    <citation type="journal article" date="2019" name="Int. J. Syst. Evol. Microbiol.">
        <title>The Global Catalogue of Microorganisms (GCM) 10K type strain sequencing project: providing services to taxonomists for standard genome sequencing and annotation.</title>
        <authorList>
            <consortium name="The Broad Institute Genomics Platform"/>
            <consortium name="The Broad Institute Genome Sequencing Center for Infectious Disease"/>
            <person name="Wu L."/>
            <person name="Ma J."/>
        </authorList>
    </citation>
    <scope>NUCLEOTIDE SEQUENCE [LARGE SCALE GENOMIC DNA]</scope>
    <source>
        <strain evidence="2">CCUG 53915</strain>
    </source>
</reference>
<name>A0ABW3TWA6_9BACL</name>
<comment type="caution">
    <text evidence="1">The sequence shown here is derived from an EMBL/GenBank/DDBJ whole genome shotgun (WGS) entry which is preliminary data.</text>
</comment>
<dbReference type="Proteomes" id="UP001597231">
    <property type="component" value="Unassembled WGS sequence"/>
</dbReference>
<proteinExistence type="predicted"/>
<accession>A0ABW3TWA6</accession>
<dbReference type="RefSeq" id="WP_336824174.1">
    <property type="nucleotide sequence ID" value="NZ_JBHTLT010000038.1"/>
</dbReference>